<reference evidence="2 3" key="1">
    <citation type="submission" date="2019-08" db="EMBL/GenBank/DDBJ databases">
        <title>Complete genome sequence of Candidatus Uab amorphum.</title>
        <authorList>
            <person name="Shiratori T."/>
            <person name="Suzuki S."/>
            <person name="Kakizawa Y."/>
            <person name="Ishida K."/>
        </authorList>
    </citation>
    <scope>NUCLEOTIDE SEQUENCE [LARGE SCALE GENOMIC DNA]</scope>
    <source>
        <strain evidence="2 3">SRT547</strain>
    </source>
</reference>
<name>A0A5S9IR56_UABAM</name>
<evidence type="ECO:0000313" key="3">
    <source>
        <dbReference type="Proteomes" id="UP000326354"/>
    </source>
</evidence>
<keyword evidence="1" id="KW-0812">Transmembrane</keyword>
<gene>
    <name evidence="2" type="ORF">UABAM_04955</name>
</gene>
<keyword evidence="1" id="KW-0472">Membrane</keyword>
<evidence type="ECO:0000256" key="1">
    <source>
        <dbReference type="SAM" id="Phobius"/>
    </source>
</evidence>
<feature type="transmembrane region" description="Helical" evidence="1">
    <location>
        <begin position="339"/>
        <end position="358"/>
    </location>
</feature>
<dbReference type="AlphaFoldDB" id="A0A5S9IR56"/>
<dbReference type="EMBL" id="AP019860">
    <property type="protein sequence ID" value="BBM86569.1"/>
    <property type="molecule type" value="Genomic_DNA"/>
</dbReference>
<evidence type="ECO:0000313" key="2">
    <source>
        <dbReference type="EMBL" id="BBM86569.1"/>
    </source>
</evidence>
<dbReference type="KEGG" id="uam:UABAM_04955"/>
<feature type="transmembrane region" description="Helical" evidence="1">
    <location>
        <begin position="51"/>
        <end position="72"/>
    </location>
</feature>
<feature type="transmembrane region" description="Helical" evidence="1">
    <location>
        <begin position="12"/>
        <end position="31"/>
    </location>
</feature>
<accession>A0A5S9IR56</accession>
<organism evidence="2 3">
    <name type="scientific">Uabimicrobium amorphum</name>
    <dbReference type="NCBI Taxonomy" id="2596890"/>
    <lineage>
        <taxon>Bacteria</taxon>
        <taxon>Pseudomonadati</taxon>
        <taxon>Planctomycetota</taxon>
        <taxon>Candidatus Uabimicrobiia</taxon>
        <taxon>Candidatus Uabimicrobiales</taxon>
        <taxon>Candidatus Uabimicrobiaceae</taxon>
        <taxon>Candidatus Uabimicrobium</taxon>
    </lineage>
</organism>
<sequence>MFRPHKYNIHIYCFFIAIFGYFTWGFVLFVGTNPHVNIPFFQLSQDILIRISQQVSISFTVFAILIKVTFLWDKSLSQRVQKANLYAKHYASKYSNTKTSIISKLTKKERTNLYNLVPASFLPKEINSSALDWYLYDVCVLVDFNDPTSAKFAADIQNQLQKQLSNLRIFCDSIENYSIQELKNIYKSGCKSCLMVLSSSLFNNHTYRILIDYALQRQYFLTLFEQAKPLDKYLVCVATNENYEENVIYQEEYFGYISPYIVNEKSVALENTIDAIQQSLCSTSQIKNTSVQAETPEIANQNKNFIYKYLERMTALIYNYMSPLKNDNNDQVLIFSETLALWLAVTPLLVSFWLATWITSSFINMKIDARLLNWKALPKYEILKKENSEIFLKRDKKSITVLLKENISIKQLKNKIKLIGGKVEKIKFSKDLKMKFKTIFVTTRTERQLVEIKNFVIQEEGTITIFPTYRINSSIQILLTGTIIVSSKSLDDKSVQQFAERYKLKMLQNITPNVWELYSLNQEPLLKTVKKIQENESFIVEPGTIRREL</sequence>
<dbReference type="Proteomes" id="UP000326354">
    <property type="component" value="Chromosome"/>
</dbReference>
<dbReference type="RefSeq" id="WP_151970618.1">
    <property type="nucleotide sequence ID" value="NZ_AP019860.1"/>
</dbReference>
<keyword evidence="3" id="KW-1185">Reference proteome</keyword>
<keyword evidence="1" id="KW-1133">Transmembrane helix</keyword>
<proteinExistence type="predicted"/>
<protein>
    <submittedName>
        <fullName evidence="2">Uncharacterized protein</fullName>
    </submittedName>
</protein>